<reference evidence="4" key="1">
    <citation type="submission" date="2016-11" db="EMBL/GenBank/DDBJ databases">
        <authorList>
            <person name="Jaros S."/>
            <person name="Januszkiewicz K."/>
            <person name="Wedrychowicz H."/>
        </authorList>
    </citation>
    <scope>NUCLEOTIDE SEQUENCE [LARGE SCALE GENOMIC DNA]</scope>
    <source>
        <strain evidence="4">DSM 7057</strain>
    </source>
</reference>
<dbReference type="Proteomes" id="UP000182680">
    <property type="component" value="Unassembled WGS sequence"/>
</dbReference>
<accession>A0AA94HU01</accession>
<name>A0AA94HU01_DESDE</name>
<dbReference type="EMBL" id="FPIW01000041">
    <property type="protein sequence ID" value="SFW60355.1"/>
    <property type="molecule type" value="Genomic_DNA"/>
</dbReference>
<dbReference type="AlphaFoldDB" id="A0AA94HU01"/>
<gene>
    <name evidence="3" type="ORF">SAMN02910291_02059</name>
</gene>
<proteinExistence type="predicted"/>
<dbReference type="PROSITE" id="PS51257">
    <property type="entry name" value="PROKAR_LIPOPROTEIN"/>
    <property type="match status" value="1"/>
</dbReference>
<dbReference type="RefSeq" id="WP_072312151.1">
    <property type="nucleotide sequence ID" value="NZ_FPIW01000041.1"/>
</dbReference>
<evidence type="ECO:0000259" key="2">
    <source>
        <dbReference type="Pfam" id="PF13290"/>
    </source>
</evidence>
<organism evidence="3 4">
    <name type="scientific">Desulfovibrio desulfuricans</name>
    <dbReference type="NCBI Taxonomy" id="876"/>
    <lineage>
        <taxon>Bacteria</taxon>
        <taxon>Pseudomonadati</taxon>
        <taxon>Thermodesulfobacteriota</taxon>
        <taxon>Desulfovibrionia</taxon>
        <taxon>Desulfovibrionales</taxon>
        <taxon>Desulfovibrionaceae</taxon>
        <taxon>Desulfovibrio</taxon>
    </lineage>
</organism>
<evidence type="ECO:0000313" key="3">
    <source>
        <dbReference type="EMBL" id="SFW60355.1"/>
    </source>
</evidence>
<feature type="region of interest" description="Disordered" evidence="1">
    <location>
        <begin position="175"/>
        <end position="194"/>
    </location>
</feature>
<comment type="caution">
    <text evidence="3">The sequence shown here is derived from an EMBL/GenBank/DDBJ whole genome shotgun (WGS) entry which is preliminary data.</text>
</comment>
<evidence type="ECO:0000313" key="4">
    <source>
        <dbReference type="Proteomes" id="UP000182680"/>
    </source>
</evidence>
<evidence type="ECO:0000256" key="1">
    <source>
        <dbReference type="SAM" id="MobiDB-lite"/>
    </source>
</evidence>
<feature type="domain" description="GH29D-like beta-sandwich" evidence="2">
    <location>
        <begin position="65"/>
        <end position="131"/>
    </location>
</feature>
<sequence length="753" mass="84424">MRATIICLFLAVALACVALSFLLPSGISGSSTPSDRENLREIVGYTIQQEKERIERPVFSPSMHFYTESVQVKISSGRPDARIFYTVDGSRPTRSDTRYTGPITLVPEQGKTCIVVKAVAVIDGQESAVSTHSYFIEPGIRSRYGSYVFSLSTDNENLYGDATGILVPGKLRAESVQRHPEKDTNAHDANYKGRGRNWERPVDVEIFDPDGVRLLSQKAGLRVFGGVSRHYPQKSLRLTARKPYEPAAGKFKYPFFAELAREDAVFPVFSYDSLILSNGGQDLEDAQMRTQLATRIAARAGYPWVAPVHSAAVYLNGAYYGHAYLTTRVDDSLLESFFARPRADFLVLNGGVRILRSSPKYPELLNLRVIQRFKKLADSCGKGPMSDVIYRDLQQQVDVDNLLLYYAIQCYIDNRDWPDDQNNTRMWRYSGHEGGDVPELDGRWRYVLYDLDATALSPWHGAKPPSNPTLERVLATSPLFASLLELPESAAQFANNICDMAFAHYAEDNVRQVMQELNVISLGEIEYAAQHGVYSPPGLQQTIARGRENILTFFRERPEHALNELRRILGYTDLYHVMVKGPARLNTIDRPDPEGWYFVENSVELAATLPPDKAVRHWEVNGQVRRGNKITLSARDAVAGEVRVKLVTEDSPSPLVLEDAYDHGHVCGFSLRNTTDRPFEAQGLYLSDRLGKPQKYALTGMVFTPGEAVPFVGKGARHISALKKMQVNFKPVQGETIYLRNRDGQILSSIRVE</sequence>
<protein>
    <submittedName>
        <fullName evidence="3">Chitobiase/beta-hexosaminidase C-terminal domain-containing protein</fullName>
    </submittedName>
</protein>
<dbReference type="Pfam" id="PF08757">
    <property type="entry name" value="CotH"/>
    <property type="match status" value="1"/>
</dbReference>
<dbReference type="InterPro" id="IPR014867">
    <property type="entry name" value="Spore_coat_CotH_CotH2/3/7"/>
</dbReference>
<dbReference type="InterPro" id="IPR059177">
    <property type="entry name" value="GH29D-like_dom"/>
</dbReference>
<dbReference type="Pfam" id="PF13290">
    <property type="entry name" value="CHB_HEX_C_1"/>
    <property type="match status" value="1"/>
</dbReference>